<name>A0A8T1VXT5_9STRA</name>
<keyword evidence="2" id="KW-1185">Reference proteome</keyword>
<dbReference type="OrthoDB" id="127339at2759"/>
<evidence type="ECO:0000313" key="2">
    <source>
        <dbReference type="Proteomes" id="UP000694044"/>
    </source>
</evidence>
<protein>
    <submittedName>
        <fullName evidence="1">Uncharacterized protein</fullName>
    </submittedName>
</protein>
<sequence length="110" mass="12827">MSNFWFQAVSQGVAGIIKTCRSFQSEYVSAYEPRDPKDREKYWLVATEEGCDNVRVCRYDKEQDARGVFDEIWCCRILYNTHGDEVQCAGWNPMAHATIRRVMTEKYLTG</sequence>
<dbReference type="Proteomes" id="UP000694044">
    <property type="component" value="Unassembled WGS sequence"/>
</dbReference>
<comment type="caution">
    <text evidence="1">The sequence shown here is derived from an EMBL/GenBank/DDBJ whole genome shotgun (WGS) entry which is preliminary data.</text>
</comment>
<organism evidence="1 2">
    <name type="scientific">Phytophthora pseudosyringae</name>
    <dbReference type="NCBI Taxonomy" id="221518"/>
    <lineage>
        <taxon>Eukaryota</taxon>
        <taxon>Sar</taxon>
        <taxon>Stramenopiles</taxon>
        <taxon>Oomycota</taxon>
        <taxon>Peronosporomycetes</taxon>
        <taxon>Peronosporales</taxon>
        <taxon>Peronosporaceae</taxon>
        <taxon>Phytophthora</taxon>
    </lineage>
</organism>
<dbReference type="EMBL" id="JAGDFM010000115">
    <property type="protein sequence ID" value="KAG7385756.1"/>
    <property type="molecule type" value="Genomic_DNA"/>
</dbReference>
<dbReference type="AlphaFoldDB" id="A0A8T1VXT5"/>
<reference evidence="1" key="1">
    <citation type="submission" date="2021-02" db="EMBL/GenBank/DDBJ databases">
        <authorList>
            <person name="Palmer J.M."/>
        </authorList>
    </citation>
    <scope>NUCLEOTIDE SEQUENCE</scope>
    <source>
        <strain evidence="1">SCRP734</strain>
    </source>
</reference>
<proteinExistence type="predicted"/>
<gene>
    <name evidence="1" type="ORF">PHYPSEUDO_001109</name>
</gene>
<evidence type="ECO:0000313" key="1">
    <source>
        <dbReference type="EMBL" id="KAG7385756.1"/>
    </source>
</evidence>
<accession>A0A8T1VXT5</accession>